<comment type="caution">
    <text evidence="1">The sequence shown here is derived from an EMBL/GenBank/DDBJ whole genome shotgun (WGS) entry which is preliminary data.</text>
</comment>
<evidence type="ECO:0000313" key="1">
    <source>
        <dbReference type="EMBL" id="KAA6320452.1"/>
    </source>
</evidence>
<organism evidence="1">
    <name type="scientific">termite gut metagenome</name>
    <dbReference type="NCBI Taxonomy" id="433724"/>
    <lineage>
        <taxon>unclassified sequences</taxon>
        <taxon>metagenomes</taxon>
        <taxon>organismal metagenomes</taxon>
    </lineage>
</organism>
<feature type="non-terminal residue" evidence="1">
    <location>
        <position position="1"/>
    </location>
</feature>
<evidence type="ECO:0008006" key="2">
    <source>
        <dbReference type="Google" id="ProtNLM"/>
    </source>
</evidence>
<gene>
    <name evidence="1" type="ORF">EZS27_029777</name>
</gene>
<dbReference type="EMBL" id="SNRY01003585">
    <property type="protein sequence ID" value="KAA6320452.1"/>
    <property type="molecule type" value="Genomic_DNA"/>
</dbReference>
<accession>A0A5J4QG23</accession>
<protein>
    <recommendedName>
        <fullName evidence="2">Mobilization protein</fullName>
    </recommendedName>
</protein>
<proteinExistence type="predicted"/>
<dbReference type="AlphaFoldDB" id="A0A5J4QG23"/>
<sequence length="118" mass="13815">QEELNQIHELFPMMKEQLRIADLCQKIGFTIEAVRQLLKGITLSIASGKLYSSEHKQHFEVKEAIVKIEHEPDNPNKLRLAINGMNVVDWFRQKYKEVQQKIVVNFRQASPKNKGFRL</sequence>
<reference evidence="1" key="1">
    <citation type="submission" date="2019-03" db="EMBL/GenBank/DDBJ databases">
        <title>Single cell metagenomics reveals metabolic interactions within the superorganism composed of flagellate Streblomastix strix and complex community of Bacteroidetes bacteria on its surface.</title>
        <authorList>
            <person name="Treitli S.C."/>
            <person name="Kolisko M."/>
            <person name="Husnik F."/>
            <person name="Keeling P."/>
            <person name="Hampl V."/>
        </authorList>
    </citation>
    <scope>NUCLEOTIDE SEQUENCE</scope>
    <source>
        <strain evidence="1">STM</strain>
    </source>
</reference>
<name>A0A5J4QG23_9ZZZZ</name>